<gene>
    <name evidence="2" type="ORF">C9374_006977</name>
</gene>
<proteinExistence type="predicted"/>
<dbReference type="GeneID" id="68099431"/>
<dbReference type="GO" id="GO:0031083">
    <property type="term" value="C:BLOC-1 complex"/>
    <property type="evidence" value="ECO:0007669"/>
    <property type="project" value="TreeGrafter"/>
</dbReference>
<protein>
    <submittedName>
        <fullName evidence="2">Uncharacterized protein</fullName>
    </submittedName>
</protein>
<name>A0AA88H682_NAELO</name>
<reference evidence="2 3" key="1">
    <citation type="journal article" date="2018" name="BMC Genomics">
        <title>The genome of Naegleria lovaniensis, the basis for a comparative approach to unravel pathogenicity factors of the human pathogenic amoeba N. fowleri.</title>
        <authorList>
            <person name="Liechti N."/>
            <person name="Schurch N."/>
            <person name="Bruggmann R."/>
            <person name="Wittwer M."/>
        </authorList>
    </citation>
    <scope>NUCLEOTIDE SEQUENCE [LARGE SCALE GENOMIC DNA]</scope>
    <source>
        <strain evidence="2 3">ATCC 30569</strain>
    </source>
</reference>
<dbReference type="Pfam" id="PF14712">
    <property type="entry name" value="Snapin_Pallidin"/>
    <property type="match status" value="1"/>
</dbReference>
<dbReference type="AlphaFoldDB" id="A0AA88H682"/>
<evidence type="ECO:0000313" key="2">
    <source>
        <dbReference type="EMBL" id="KAG2393446.1"/>
    </source>
</evidence>
<dbReference type="PANTHER" id="PTHR31328:SF2">
    <property type="entry name" value="BIOGENESIS OF LYSOSOME-RELATED ORGANELLES COMPLEX 1 SUBUNIT 6"/>
    <property type="match status" value="1"/>
</dbReference>
<sequence length="142" mass="15989">MSGTLESNNNHTDDHPTTATTDSVLHSPTEVRTPSEPSSQNNVHALKSSISDLAFGFESIFRPEFDSVCSHLQELIRSQQIIGDLLKEGNTAMSSVPHMKEIQEVLSHMPSYINKLHSIKQDMHQIQDKTHKMKIRSDKLLK</sequence>
<dbReference type="Proteomes" id="UP000816034">
    <property type="component" value="Unassembled WGS sequence"/>
</dbReference>
<dbReference type="InterPro" id="IPR028119">
    <property type="entry name" value="Snapin/Pallidin/Snn1"/>
</dbReference>
<dbReference type="PANTHER" id="PTHR31328">
    <property type="entry name" value="BIOGENESIS OF LYSOSOME-RELATED ORGANELLES COMPLEX 1 SUBUNIT 6"/>
    <property type="match status" value="1"/>
</dbReference>
<keyword evidence="3" id="KW-1185">Reference proteome</keyword>
<dbReference type="EMBL" id="PYSW02000002">
    <property type="protein sequence ID" value="KAG2393446.1"/>
    <property type="molecule type" value="Genomic_DNA"/>
</dbReference>
<dbReference type="GO" id="GO:0030133">
    <property type="term" value="C:transport vesicle"/>
    <property type="evidence" value="ECO:0007669"/>
    <property type="project" value="TreeGrafter"/>
</dbReference>
<dbReference type="RefSeq" id="XP_044555340.1">
    <property type="nucleotide sequence ID" value="XM_044696896.1"/>
</dbReference>
<feature type="region of interest" description="Disordered" evidence="1">
    <location>
        <begin position="1"/>
        <end position="44"/>
    </location>
</feature>
<organism evidence="2 3">
    <name type="scientific">Naegleria lovaniensis</name>
    <name type="common">Amoeba</name>
    <dbReference type="NCBI Taxonomy" id="51637"/>
    <lineage>
        <taxon>Eukaryota</taxon>
        <taxon>Discoba</taxon>
        <taxon>Heterolobosea</taxon>
        <taxon>Tetramitia</taxon>
        <taxon>Eutetramitia</taxon>
        <taxon>Vahlkampfiidae</taxon>
        <taxon>Naegleria</taxon>
    </lineage>
</organism>
<comment type="caution">
    <text evidence="2">The sequence shown here is derived from an EMBL/GenBank/DDBJ whole genome shotgun (WGS) entry which is preliminary data.</text>
</comment>
<evidence type="ECO:0000313" key="3">
    <source>
        <dbReference type="Proteomes" id="UP000816034"/>
    </source>
</evidence>
<accession>A0AA88H682</accession>
<feature type="compositionally biased region" description="Polar residues" evidence="1">
    <location>
        <begin position="23"/>
        <end position="44"/>
    </location>
</feature>
<evidence type="ECO:0000256" key="1">
    <source>
        <dbReference type="SAM" id="MobiDB-lite"/>
    </source>
</evidence>